<feature type="transmembrane region" description="Helical" evidence="5">
    <location>
        <begin position="49"/>
        <end position="68"/>
    </location>
</feature>
<feature type="transmembrane region" description="Helical" evidence="5">
    <location>
        <begin position="135"/>
        <end position="154"/>
    </location>
</feature>
<comment type="subcellular location">
    <subcellularLocation>
        <location evidence="1">Membrane</location>
        <topology evidence="1">Multi-pass membrane protein</topology>
    </subcellularLocation>
</comment>
<feature type="transmembrane region" description="Helical" evidence="5">
    <location>
        <begin position="354"/>
        <end position="372"/>
    </location>
</feature>
<sequence>MKQIKKNYIFQVLLQVINFVLPLITVPYVARVLGPEIIGKVSYANSLAYYFYIIASLGLNVYASREVAYNQGDNSKVSSVFSSVVFLKTVILIPLAITYFAIDQSLIWLITFVNILYLFMDISWFFQGIQDFKILFLRNIIIKVLSVVLIFTLVKSTKDIYLYALIMYGSSLIGLLLLIPSLKKHIDLNVFYSNFFKLKNFNYLLLSLPLYIPQLGIDIYNSIDRSFIGYMVNETEVGYYEMSQKIVRVFLILITSLGTVLMPQIASMIKSGKEIKTTIDKSIGFTLFLTCGIVGLLFSLSDFIVTFFLGERFIQSINLLRILSFILLPISIGSIIGTQYMLPIGMDKQYKTPVLIGVTVNIILNIILISAISSNGAAIASVISEFSVMSTMIILTFKKINFLKLINKHNQFFIASALSIILSLIIKIYMSINIFNILFLSSIYVFVYLILSYSLSTFFKRQIKSIKFKH</sequence>
<dbReference type="GO" id="GO:0016020">
    <property type="term" value="C:membrane"/>
    <property type="evidence" value="ECO:0007669"/>
    <property type="project" value="UniProtKB-SubCell"/>
</dbReference>
<dbReference type="InterPro" id="IPR002797">
    <property type="entry name" value="Polysacc_synth"/>
</dbReference>
<dbReference type="STRING" id="1790137.AXE80_01075"/>
<evidence type="ECO:0000256" key="3">
    <source>
        <dbReference type="ARBA" id="ARBA00022989"/>
    </source>
</evidence>
<dbReference type="RefSeq" id="WP_068824072.1">
    <property type="nucleotide sequence ID" value="NZ_CP014224.1"/>
</dbReference>
<dbReference type="OrthoDB" id="9815702at2"/>
<feature type="transmembrane region" description="Helical" evidence="5">
    <location>
        <begin position="12"/>
        <end position="29"/>
    </location>
</feature>
<evidence type="ECO:0000256" key="4">
    <source>
        <dbReference type="ARBA" id="ARBA00023136"/>
    </source>
</evidence>
<keyword evidence="3 5" id="KW-1133">Transmembrane helix</keyword>
<protein>
    <submittedName>
        <fullName evidence="6">Uncharacterized protein</fullName>
    </submittedName>
</protein>
<dbReference type="InterPro" id="IPR052556">
    <property type="entry name" value="PolySynth_Transporter"/>
</dbReference>
<gene>
    <name evidence="6" type="ORF">AXE80_01075</name>
</gene>
<feature type="transmembrane region" description="Helical" evidence="5">
    <location>
        <begin position="246"/>
        <end position="266"/>
    </location>
</feature>
<feature type="transmembrane region" description="Helical" evidence="5">
    <location>
        <begin position="438"/>
        <end position="459"/>
    </location>
</feature>
<feature type="transmembrane region" description="Helical" evidence="5">
    <location>
        <begin position="287"/>
        <end position="310"/>
    </location>
</feature>
<evidence type="ECO:0000256" key="1">
    <source>
        <dbReference type="ARBA" id="ARBA00004141"/>
    </source>
</evidence>
<name>A0A1B1Y2J3_9FLAO</name>
<dbReference type="EMBL" id="CP014224">
    <property type="protein sequence ID" value="ANW94968.1"/>
    <property type="molecule type" value="Genomic_DNA"/>
</dbReference>
<keyword evidence="2 5" id="KW-0812">Transmembrane</keyword>
<dbReference type="PANTHER" id="PTHR43424:SF1">
    <property type="entry name" value="LOCUS PUTATIVE PROTEIN 1-RELATED"/>
    <property type="match status" value="1"/>
</dbReference>
<keyword evidence="7" id="KW-1185">Reference proteome</keyword>
<feature type="transmembrane region" description="Helical" evidence="5">
    <location>
        <begin position="322"/>
        <end position="342"/>
    </location>
</feature>
<evidence type="ECO:0000313" key="7">
    <source>
        <dbReference type="Proteomes" id="UP000092967"/>
    </source>
</evidence>
<feature type="transmembrane region" description="Helical" evidence="5">
    <location>
        <begin position="160"/>
        <end position="182"/>
    </location>
</feature>
<dbReference type="Proteomes" id="UP000092967">
    <property type="component" value="Chromosome"/>
</dbReference>
<feature type="transmembrane region" description="Helical" evidence="5">
    <location>
        <begin position="412"/>
        <end position="432"/>
    </location>
</feature>
<dbReference type="KEGG" id="wfu:AXE80_01075"/>
<reference evidence="6 7" key="1">
    <citation type="submission" date="2016-02" db="EMBL/GenBank/DDBJ databases">
        <authorList>
            <person name="Wen L."/>
            <person name="He K."/>
            <person name="Yang H."/>
        </authorList>
    </citation>
    <scope>NUCLEOTIDE SEQUENCE [LARGE SCALE GENOMIC DNA]</scope>
    <source>
        <strain evidence="6 7">CZ1127</strain>
    </source>
</reference>
<feature type="transmembrane region" description="Helical" evidence="5">
    <location>
        <begin position="106"/>
        <end position="126"/>
    </location>
</feature>
<evidence type="ECO:0000313" key="6">
    <source>
        <dbReference type="EMBL" id="ANW94968.1"/>
    </source>
</evidence>
<evidence type="ECO:0000256" key="2">
    <source>
        <dbReference type="ARBA" id="ARBA00022692"/>
    </source>
</evidence>
<dbReference type="AlphaFoldDB" id="A0A1B1Y2J3"/>
<accession>A0A1B1Y2J3</accession>
<feature type="transmembrane region" description="Helical" evidence="5">
    <location>
        <begin position="378"/>
        <end position="400"/>
    </location>
</feature>
<dbReference type="Pfam" id="PF01943">
    <property type="entry name" value="Polysacc_synt"/>
    <property type="match status" value="1"/>
</dbReference>
<evidence type="ECO:0000256" key="5">
    <source>
        <dbReference type="SAM" id="Phobius"/>
    </source>
</evidence>
<feature type="transmembrane region" description="Helical" evidence="5">
    <location>
        <begin position="80"/>
        <end position="100"/>
    </location>
</feature>
<dbReference type="PANTHER" id="PTHR43424">
    <property type="entry name" value="LOCUS PUTATIVE PROTEIN 1-RELATED"/>
    <property type="match status" value="1"/>
</dbReference>
<feature type="transmembrane region" description="Helical" evidence="5">
    <location>
        <begin position="203"/>
        <end position="223"/>
    </location>
</feature>
<proteinExistence type="predicted"/>
<organism evidence="6 7">
    <name type="scientific">Wenyingzhuangia fucanilytica</name>
    <dbReference type="NCBI Taxonomy" id="1790137"/>
    <lineage>
        <taxon>Bacteria</taxon>
        <taxon>Pseudomonadati</taxon>
        <taxon>Bacteroidota</taxon>
        <taxon>Flavobacteriia</taxon>
        <taxon>Flavobacteriales</taxon>
        <taxon>Flavobacteriaceae</taxon>
        <taxon>Wenyingzhuangia</taxon>
    </lineage>
</organism>
<keyword evidence="4 5" id="KW-0472">Membrane</keyword>